<feature type="transmembrane region" description="Helical" evidence="1">
    <location>
        <begin position="84"/>
        <end position="105"/>
    </location>
</feature>
<feature type="transmembrane region" description="Helical" evidence="1">
    <location>
        <begin position="45"/>
        <end position="64"/>
    </location>
</feature>
<dbReference type="InterPro" id="IPR046664">
    <property type="entry name" value="DUF6773"/>
</dbReference>
<reference evidence="2 3" key="1">
    <citation type="submission" date="2018-06" db="EMBL/GenBank/DDBJ databases">
        <authorList>
            <consortium name="Pathogen Informatics"/>
            <person name="Doyle S."/>
        </authorList>
    </citation>
    <scope>NUCLEOTIDE SEQUENCE [LARGE SCALE GENOMIC DNA]</scope>
    <source>
        <strain evidence="2 3">NCTC10719</strain>
    </source>
</reference>
<dbReference type="EMBL" id="UAWG01000003">
    <property type="protein sequence ID" value="SQB59128.1"/>
    <property type="molecule type" value="Genomic_DNA"/>
</dbReference>
<proteinExistence type="predicted"/>
<keyword evidence="1" id="KW-0812">Transmembrane</keyword>
<name>A0A2X2XZQ3_CLOPF</name>
<feature type="transmembrane region" description="Helical" evidence="1">
    <location>
        <begin position="21"/>
        <end position="39"/>
    </location>
</feature>
<keyword evidence="1" id="KW-1133">Transmembrane helix</keyword>
<dbReference type="RefSeq" id="WP_111926162.1">
    <property type="nucleotide sequence ID" value="NZ_CATNYD010000001.1"/>
</dbReference>
<accession>A0A2X2XZQ3</accession>
<keyword evidence="1" id="KW-0472">Membrane</keyword>
<gene>
    <name evidence="2" type="ORF">NCTC10719_00977</name>
</gene>
<dbReference type="Pfam" id="PF20563">
    <property type="entry name" value="DUF6773"/>
    <property type="match status" value="1"/>
</dbReference>
<organism evidence="2 3">
    <name type="scientific">Clostridium perfringens</name>
    <dbReference type="NCBI Taxonomy" id="1502"/>
    <lineage>
        <taxon>Bacteria</taxon>
        <taxon>Bacillati</taxon>
        <taxon>Bacillota</taxon>
        <taxon>Clostridia</taxon>
        <taxon>Eubacteriales</taxon>
        <taxon>Clostridiaceae</taxon>
        <taxon>Clostridium</taxon>
    </lineage>
</organism>
<evidence type="ECO:0000256" key="1">
    <source>
        <dbReference type="SAM" id="Phobius"/>
    </source>
</evidence>
<dbReference type="Proteomes" id="UP000249986">
    <property type="component" value="Unassembled WGS sequence"/>
</dbReference>
<sequence>MKNNKIQDERILLERRKIQSEAYGWLVVGLMISIIVQKFLMNAPFAQYAVEFFALIGCGGFISIRNLTKGIDIWNPNGEGKKKILLNTVVSGIASVILFAILSGQYNVKNLALYFVSFVLFFFVFRSVMININKKKQQIIDNKLNEDDFDN</sequence>
<protein>
    <submittedName>
        <fullName evidence="2">Uncharacterized protein</fullName>
    </submittedName>
</protein>
<dbReference type="AlphaFoldDB" id="A0A2X2XZQ3"/>
<feature type="transmembrane region" description="Helical" evidence="1">
    <location>
        <begin position="111"/>
        <end position="129"/>
    </location>
</feature>
<evidence type="ECO:0000313" key="3">
    <source>
        <dbReference type="Proteomes" id="UP000249986"/>
    </source>
</evidence>
<evidence type="ECO:0000313" key="2">
    <source>
        <dbReference type="EMBL" id="SQB59128.1"/>
    </source>
</evidence>